<feature type="transmembrane region" description="Helical" evidence="10">
    <location>
        <begin position="251"/>
        <end position="271"/>
    </location>
</feature>
<evidence type="ECO:0000259" key="11">
    <source>
        <dbReference type="PROSITE" id="PS50922"/>
    </source>
</evidence>
<dbReference type="OrthoDB" id="3053196at2759"/>
<dbReference type="STRING" id="1051890.A0A3N4MBM9"/>
<dbReference type="SMART" id="SM00724">
    <property type="entry name" value="TLC"/>
    <property type="match status" value="1"/>
</dbReference>
<keyword evidence="13" id="KW-1185">Reference proteome</keyword>
<feature type="transmembrane region" description="Helical" evidence="10">
    <location>
        <begin position="25"/>
        <end position="42"/>
    </location>
</feature>
<dbReference type="PROSITE" id="PS50922">
    <property type="entry name" value="TLC"/>
    <property type="match status" value="1"/>
</dbReference>
<sequence>MLSYPIPASETKSGLLEYGKGKKDMLFVLFYTIFFSFTREFIMQRVIRPFGIRCGINKKGKIARFMEQSYTAIYYSFFGPYGLYVMYHTPIWYFNTRAFWEEYPHLTHTLDFKAYYLLQGAFWAQQAIVLLLQLEKPRKDFKELVLHHIVTLSLIALSYRFHFTWIGLAVYITHDISDFFLATSKTFNYLDVSLIGPYFVLFTASWIYCRHYINIIILISVLTEMKSVGQWEEGTLDWEAGLFKSPLAQRICFVLLGSLQAVNLFWLYLIFKVARRYVWPRGGEKLDDVRSEDEDDSAGVEP</sequence>
<evidence type="ECO:0000256" key="10">
    <source>
        <dbReference type="SAM" id="Phobius"/>
    </source>
</evidence>
<evidence type="ECO:0000256" key="4">
    <source>
        <dbReference type="ARBA" id="ARBA00022692"/>
    </source>
</evidence>
<evidence type="ECO:0000256" key="5">
    <source>
        <dbReference type="ARBA" id="ARBA00022824"/>
    </source>
</evidence>
<feature type="transmembrane region" description="Helical" evidence="10">
    <location>
        <begin position="114"/>
        <end position="132"/>
    </location>
</feature>
<feature type="transmembrane region" description="Helical" evidence="10">
    <location>
        <begin position="192"/>
        <end position="209"/>
    </location>
</feature>
<dbReference type="GO" id="GO:0005789">
    <property type="term" value="C:endoplasmic reticulum membrane"/>
    <property type="evidence" value="ECO:0007669"/>
    <property type="project" value="UniProtKB-SubCell"/>
</dbReference>
<dbReference type="InterPro" id="IPR016439">
    <property type="entry name" value="Lag1/Lac1-like"/>
</dbReference>
<accession>A0A3N4MBM9</accession>
<dbReference type="PANTHER" id="PTHR12560:SF11">
    <property type="entry name" value="CERAMIDE SYNTHASE LAC1-RELATED"/>
    <property type="match status" value="1"/>
</dbReference>
<evidence type="ECO:0000256" key="2">
    <source>
        <dbReference type="ARBA" id="ARBA00009808"/>
    </source>
</evidence>
<proteinExistence type="inferred from homology"/>
<keyword evidence="3" id="KW-0808">Transferase</keyword>
<protein>
    <submittedName>
        <fullName evidence="12">Putative ceramide synthase membrane component</fullName>
    </submittedName>
</protein>
<keyword evidence="4 9" id="KW-0812">Transmembrane</keyword>
<evidence type="ECO:0000256" key="3">
    <source>
        <dbReference type="ARBA" id="ARBA00022679"/>
    </source>
</evidence>
<dbReference type="GO" id="GO:0046513">
    <property type="term" value="P:ceramide biosynthetic process"/>
    <property type="evidence" value="ECO:0007669"/>
    <property type="project" value="InterPro"/>
</dbReference>
<keyword evidence="7 9" id="KW-0472">Membrane</keyword>
<dbReference type="InterPro" id="IPR006634">
    <property type="entry name" value="TLC-dom"/>
</dbReference>
<dbReference type="InParanoid" id="A0A3N4MBM9"/>
<evidence type="ECO:0000256" key="1">
    <source>
        <dbReference type="ARBA" id="ARBA00004477"/>
    </source>
</evidence>
<evidence type="ECO:0000256" key="8">
    <source>
        <dbReference type="ARBA" id="ARBA00023180"/>
    </source>
</evidence>
<feature type="transmembrane region" description="Helical" evidence="10">
    <location>
        <begin position="144"/>
        <end position="172"/>
    </location>
</feature>
<dbReference type="EMBL" id="ML121527">
    <property type="protein sequence ID" value="RPB29722.1"/>
    <property type="molecule type" value="Genomic_DNA"/>
</dbReference>
<gene>
    <name evidence="12" type="ORF">L211DRAFT_36334</name>
</gene>
<dbReference type="AlphaFoldDB" id="A0A3N4MBM9"/>
<evidence type="ECO:0000256" key="6">
    <source>
        <dbReference type="ARBA" id="ARBA00022989"/>
    </source>
</evidence>
<keyword evidence="6 10" id="KW-1133">Transmembrane helix</keyword>
<dbReference type="Pfam" id="PF03798">
    <property type="entry name" value="TRAM_LAG1_CLN8"/>
    <property type="match status" value="1"/>
</dbReference>
<evidence type="ECO:0000256" key="7">
    <source>
        <dbReference type="ARBA" id="ARBA00023136"/>
    </source>
</evidence>
<keyword evidence="8" id="KW-0325">Glycoprotein</keyword>
<dbReference type="GO" id="GO:0050291">
    <property type="term" value="F:sphingosine N-acyltransferase activity"/>
    <property type="evidence" value="ECO:0007669"/>
    <property type="project" value="InterPro"/>
</dbReference>
<dbReference type="Proteomes" id="UP000267821">
    <property type="component" value="Unassembled WGS sequence"/>
</dbReference>
<evidence type="ECO:0000313" key="13">
    <source>
        <dbReference type="Proteomes" id="UP000267821"/>
    </source>
</evidence>
<dbReference type="FunCoup" id="A0A3N4MBM9">
    <property type="interactions" value="566"/>
</dbReference>
<feature type="domain" description="TLC" evidence="11">
    <location>
        <begin position="60"/>
        <end position="279"/>
    </location>
</feature>
<evidence type="ECO:0000313" key="12">
    <source>
        <dbReference type="EMBL" id="RPB29722.1"/>
    </source>
</evidence>
<dbReference type="PIRSF" id="PIRSF005225">
    <property type="entry name" value="LAG1_LAC1"/>
    <property type="match status" value="1"/>
</dbReference>
<keyword evidence="5" id="KW-0256">Endoplasmic reticulum</keyword>
<name>A0A3N4MBM9_9PEZI</name>
<dbReference type="PANTHER" id="PTHR12560">
    <property type="entry name" value="LONGEVITY ASSURANCE FACTOR 1 LAG1"/>
    <property type="match status" value="1"/>
</dbReference>
<feature type="transmembrane region" description="Helical" evidence="10">
    <location>
        <begin position="72"/>
        <end position="94"/>
    </location>
</feature>
<reference evidence="12 13" key="1">
    <citation type="journal article" date="2018" name="Nat. Ecol. Evol.">
        <title>Pezizomycetes genomes reveal the molecular basis of ectomycorrhizal truffle lifestyle.</title>
        <authorList>
            <person name="Murat C."/>
            <person name="Payen T."/>
            <person name="Noel B."/>
            <person name="Kuo A."/>
            <person name="Morin E."/>
            <person name="Chen J."/>
            <person name="Kohler A."/>
            <person name="Krizsan K."/>
            <person name="Balestrini R."/>
            <person name="Da Silva C."/>
            <person name="Montanini B."/>
            <person name="Hainaut M."/>
            <person name="Levati E."/>
            <person name="Barry K.W."/>
            <person name="Belfiori B."/>
            <person name="Cichocki N."/>
            <person name="Clum A."/>
            <person name="Dockter R.B."/>
            <person name="Fauchery L."/>
            <person name="Guy J."/>
            <person name="Iotti M."/>
            <person name="Le Tacon F."/>
            <person name="Lindquist E.A."/>
            <person name="Lipzen A."/>
            <person name="Malagnac F."/>
            <person name="Mello A."/>
            <person name="Molinier V."/>
            <person name="Miyauchi S."/>
            <person name="Poulain J."/>
            <person name="Riccioni C."/>
            <person name="Rubini A."/>
            <person name="Sitrit Y."/>
            <person name="Splivallo R."/>
            <person name="Traeger S."/>
            <person name="Wang M."/>
            <person name="Zifcakova L."/>
            <person name="Wipf D."/>
            <person name="Zambonelli A."/>
            <person name="Paolocci F."/>
            <person name="Nowrousian M."/>
            <person name="Ottonello S."/>
            <person name="Baldrian P."/>
            <person name="Spatafora J.W."/>
            <person name="Henrissat B."/>
            <person name="Nagy L.G."/>
            <person name="Aury J.M."/>
            <person name="Wincker P."/>
            <person name="Grigoriev I.V."/>
            <person name="Bonfante P."/>
            <person name="Martin F.M."/>
        </authorList>
    </citation>
    <scope>NUCLEOTIDE SEQUENCE [LARGE SCALE GENOMIC DNA]</scope>
    <source>
        <strain evidence="12 13">ATCC MYA-4762</strain>
    </source>
</reference>
<evidence type="ECO:0000256" key="9">
    <source>
        <dbReference type="PROSITE-ProRule" id="PRU00205"/>
    </source>
</evidence>
<comment type="similarity">
    <text evidence="2">Belongs to the sphingosine N-acyltransferase family.</text>
</comment>
<organism evidence="12 13">
    <name type="scientific">Terfezia boudieri ATCC MYA-4762</name>
    <dbReference type="NCBI Taxonomy" id="1051890"/>
    <lineage>
        <taxon>Eukaryota</taxon>
        <taxon>Fungi</taxon>
        <taxon>Dikarya</taxon>
        <taxon>Ascomycota</taxon>
        <taxon>Pezizomycotina</taxon>
        <taxon>Pezizomycetes</taxon>
        <taxon>Pezizales</taxon>
        <taxon>Pezizaceae</taxon>
        <taxon>Terfezia</taxon>
    </lineage>
</organism>
<comment type="subcellular location">
    <subcellularLocation>
        <location evidence="1">Endoplasmic reticulum membrane</location>
        <topology evidence="1">Multi-pass membrane protein</topology>
    </subcellularLocation>
</comment>